<proteinExistence type="predicted"/>
<gene>
    <name evidence="4" type="ORF">M406DRAFT_74669</name>
</gene>
<evidence type="ECO:0000256" key="1">
    <source>
        <dbReference type="ARBA" id="ARBA00022737"/>
    </source>
</evidence>
<feature type="compositionally biased region" description="Acidic residues" evidence="2">
    <location>
        <begin position="258"/>
        <end position="279"/>
    </location>
</feature>
<evidence type="ECO:0000313" key="4">
    <source>
        <dbReference type="EMBL" id="KAF3761730.1"/>
    </source>
</evidence>
<dbReference type="Pfam" id="PF24883">
    <property type="entry name" value="NPHP3_N"/>
    <property type="match status" value="1"/>
</dbReference>
<dbReference type="InterPro" id="IPR056884">
    <property type="entry name" value="NPHP3-like_N"/>
</dbReference>
<evidence type="ECO:0000256" key="2">
    <source>
        <dbReference type="SAM" id="MobiDB-lite"/>
    </source>
</evidence>
<evidence type="ECO:0000313" key="5">
    <source>
        <dbReference type="Proteomes" id="UP000803844"/>
    </source>
</evidence>
<reference evidence="4" key="1">
    <citation type="journal article" date="2020" name="Phytopathology">
        <title>Genome sequence of the chestnut blight fungus Cryphonectria parasitica EP155: A fundamental resource for an archetypical invasive plant pathogen.</title>
        <authorList>
            <person name="Crouch J.A."/>
            <person name="Dawe A."/>
            <person name="Aerts A."/>
            <person name="Barry K."/>
            <person name="Churchill A.C.L."/>
            <person name="Grimwood J."/>
            <person name="Hillman B."/>
            <person name="Milgroom M.G."/>
            <person name="Pangilinan J."/>
            <person name="Smith M."/>
            <person name="Salamov A."/>
            <person name="Schmutz J."/>
            <person name="Yadav J."/>
            <person name="Grigoriev I.V."/>
            <person name="Nuss D."/>
        </authorList>
    </citation>
    <scope>NUCLEOTIDE SEQUENCE</scope>
    <source>
        <strain evidence="4">EP155</strain>
    </source>
</reference>
<sequence>MSGMEPLVALGLVCNILQLIEVGRDTIDLAKTVYQGKSPDKALDGKAAALESISQEVKTCMRPAKCSKLEEQLLGAVDKCFSAARDLREEIRFLVGNAKQGTLASTLKVVAKTNWRRRRLERLQTTLDGTEKLMQTGLLAQIWSSTHAAELNLSNVKRDLRSFVEEYQRGNHNTDQLVSREALITREHTSTTSKFTNTAIQNAQQTLDGLALKADIQMNDVKRERLLQSLKYPGFNERRNQVTEAYKNTFEWVFVGDGDESESDSSESEEVISDSDDESYSTGASSEEMQADLTSLPAIKWDSFSNWLRSTDNMYWIIGKPGSGKTTFMKYIMGHKKTREYLSIWSPEPLIISHYFWRPGTAMQQNIKGLLCSLLYQLLQNSDAALQHVFSHVPGSETKDADTDWSRSELGSIIMRVIKSYHRPMCIFLDGLDELDPQDGPAQLIDLVEQISESRNTKTCVASRPEPLLKRRLAAHPQLRLQDLTHNDLTQYAKDHIQFPADFVDNKQEDDGSLDEPELIASLVSKAEGVFLWLVLAVRNINRGFEYGDNMATIRERIGHLPGDLKKI</sequence>
<dbReference type="Proteomes" id="UP000803844">
    <property type="component" value="Unassembled WGS sequence"/>
</dbReference>
<accession>A0A9P4XW92</accession>
<comment type="caution">
    <text evidence="4">The sequence shown here is derived from an EMBL/GenBank/DDBJ whole genome shotgun (WGS) entry which is preliminary data.</text>
</comment>
<name>A0A9P4XW92_CRYP1</name>
<dbReference type="SUPFAM" id="SSF52540">
    <property type="entry name" value="P-loop containing nucleoside triphosphate hydrolases"/>
    <property type="match status" value="1"/>
</dbReference>
<dbReference type="RefSeq" id="XP_040772709.1">
    <property type="nucleotide sequence ID" value="XM_040925759.1"/>
</dbReference>
<dbReference type="AlphaFoldDB" id="A0A9P4XW92"/>
<evidence type="ECO:0000259" key="3">
    <source>
        <dbReference type="Pfam" id="PF24883"/>
    </source>
</evidence>
<dbReference type="InterPro" id="IPR027417">
    <property type="entry name" value="P-loop_NTPase"/>
</dbReference>
<feature type="non-terminal residue" evidence="4">
    <location>
        <position position="568"/>
    </location>
</feature>
<organism evidence="4 5">
    <name type="scientific">Cryphonectria parasitica (strain ATCC 38755 / EP155)</name>
    <dbReference type="NCBI Taxonomy" id="660469"/>
    <lineage>
        <taxon>Eukaryota</taxon>
        <taxon>Fungi</taxon>
        <taxon>Dikarya</taxon>
        <taxon>Ascomycota</taxon>
        <taxon>Pezizomycotina</taxon>
        <taxon>Sordariomycetes</taxon>
        <taxon>Sordariomycetidae</taxon>
        <taxon>Diaporthales</taxon>
        <taxon>Cryphonectriaceae</taxon>
        <taxon>Cryphonectria-Endothia species complex</taxon>
        <taxon>Cryphonectria</taxon>
    </lineage>
</organism>
<keyword evidence="5" id="KW-1185">Reference proteome</keyword>
<feature type="domain" description="Nephrocystin 3-like N-terminal" evidence="3">
    <location>
        <begin position="301"/>
        <end position="464"/>
    </location>
</feature>
<dbReference type="EMBL" id="MU032351">
    <property type="protein sequence ID" value="KAF3761730.1"/>
    <property type="molecule type" value="Genomic_DNA"/>
</dbReference>
<dbReference type="Gene3D" id="3.40.50.300">
    <property type="entry name" value="P-loop containing nucleotide triphosphate hydrolases"/>
    <property type="match status" value="1"/>
</dbReference>
<dbReference type="PANTHER" id="PTHR10039:SF5">
    <property type="entry name" value="NACHT DOMAIN-CONTAINING PROTEIN"/>
    <property type="match status" value="1"/>
</dbReference>
<feature type="region of interest" description="Disordered" evidence="2">
    <location>
        <begin position="258"/>
        <end position="287"/>
    </location>
</feature>
<dbReference type="PANTHER" id="PTHR10039">
    <property type="entry name" value="AMELOGENIN"/>
    <property type="match status" value="1"/>
</dbReference>
<dbReference type="OrthoDB" id="5086500at2759"/>
<dbReference type="GeneID" id="63842888"/>
<keyword evidence="1" id="KW-0677">Repeat</keyword>
<protein>
    <recommendedName>
        <fullName evidence="3">Nephrocystin 3-like N-terminal domain-containing protein</fullName>
    </recommendedName>
</protein>